<feature type="region of interest" description="Disordered" evidence="2">
    <location>
        <begin position="615"/>
        <end position="649"/>
    </location>
</feature>
<accession>A0A8B8J0Y7</accession>
<protein>
    <submittedName>
        <fullName evidence="5 6">Autophagy-related protein 13b isoform X1</fullName>
    </submittedName>
</protein>
<feature type="compositionally biased region" description="Polar residues" evidence="2">
    <location>
        <begin position="410"/>
        <end position="419"/>
    </location>
</feature>
<dbReference type="RefSeq" id="XP_038989183.1">
    <property type="nucleotide sequence ID" value="XM_039133255.1"/>
</dbReference>
<evidence type="ECO:0000313" key="6">
    <source>
        <dbReference type="RefSeq" id="XP_026658071.2"/>
    </source>
</evidence>
<organism evidence="4 6">
    <name type="scientific">Phoenix dactylifera</name>
    <name type="common">Date palm</name>
    <dbReference type="NCBI Taxonomy" id="42345"/>
    <lineage>
        <taxon>Eukaryota</taxon>
        <taxon>Viridiplantae</taxon>
        <taxon>Streptophyta</taxon>
        <taxon>Embryophyta</taxon>
        <taxon>Tracheophyta</taxon>
        <taxon>Spermatophyta</taxon>
        <taxon>Magnoliopsida</taxon>
        <taxon>Liliopsida</taxon>
        <taxon>Arecaceae</taxon>
        <taxon>Coryphoideae</taxon>
        <taxon>Phoeniceae</taxon>
        <taxon>Phoenix</taxon>
    </lineage>
</organism>
<dbReference type="GO" id="GO:0000423">
    <property type="term" value="P:mitophagy"/>
    <property type="evidence" value="ECO:0007669"/>
    <property type="project" value="TreeGrafter"/>
</dbReference>
<dbReference type="GO" id="GO:0034727">
    <property type="term" value="P:piecemeal microautophagy of the nucleus"/>
    <property type="evidence" value="ECO:0007669"/>
    <property type="project" value="TreeGrafter"/>
</dbReference>
<sequence>MASSSCNSYSEPPIIEQVITEFFAKSLHIILESRSPYVSSRNYSVDHFTSSPSSSSSSSSSRPRDKWFNLALRDCPAALENFDLGRQSNLDPLVVDVLLVRRSSAMDATLLSPGGCLLQNVSGKDRFPMIPRQDELQTRSEKIVERWIVQYESRNNRSLGKEMYLGSRKSSGVSHRSSEIPAWYKKTYKRTIIMLRSLYVFVRLLPAYKLFCELNSSGRIRPLSLSHRITYFVEPFTRAEDAEMNQFSFVPIDTPCGRLCLCVSYLPILEDVSSEPSTPLSTQFIMDYVGSPTTDPLKRFQSLPSAGLAPQLASVTRRHSWSNDHGGLPSGSPSPSPTYSDSQAMHYNPNARLPPRHLHDQPPSAISIPRNASAACKKDTSFEDYLSSSPFSPTSSPSTPTHGGHLPNSLLRSESSPVSIPSRRHGRNSGLPDQALPPSSPKPRRPRCSSQTDLLRAQNTTASASQTSSLESKLQTKKDPLRSEDFQTGISLAKAFSFGKDEVGASPGLKCSSACIPSSRSCSRLSLLDEFDDSEFAYPFADDEDTTESCNRVELSAGTQVSENLETRALVPVQRSPDAVVGALVRMLKTAPPLQQGLSNSVRSSQVFRDESWNPRIQHNKGMEAEVEKSESPVSSSRITAPGLPKPRTTADALAVLSSYKEIKELLLRQGGSQSSDDNCEDKPAGGDSS</sequence>
<proteinExistence type="predicted"/>
<dbReference type="PANTHER" id="PTHR13430:SF15">
    <property type="entry name" value="AUTOPHAGY-RELATED PROTEIN 13B"/>
    <property type="match status" value="1"/>
</dbReference>
<feature type="domain" description="Autophagy-related protein 13 N-terminal" evidence="3">
    <location>
        <begin position="19"/>
        <end position="266"/>
    </location>
</feature>
<evidence type="ECO:0000259" key="3">
    <source>
        <dbReference type="Pfam" id="PF10033"/>
    </source>
</evidence>
<dbReference type="Pfam" id="PF10033">
    <property type="entry name" value="ATG13"/>
    <property type="match status" value="1"/>
</dbReference>
<feature type="compositionally biased region" description="Basic and acidic residues" evidence="2">
    <location>
        <begin position="681"/>
        <end position="690"/>
    </location>
</feature>
<dbReference type="Proteomes" id="UP000228380">
    <property type="component" value="Chromosome 14"/>
</dbReference>
<dbReference type="OrthoDB" id="70161at2759"/>
<keyword evidence="1" id="KW-0072">Autophagy</keyword>
<evidence type="ECO:0000313" key="4">
    <source>
        <dbReference type="Proteomes" id="UP000228380"/>
    </source>
</evidence>
<evidence type="ECO:0000256" key="1">
    <source>
        <dbReference type="ARBA" id="ARBA00023006"/>
    </source>
</evidence>
<dbReference type="GeneID" id="103701198"/>
<dbReference type="InterPro" id="IPR018731">
    <property type="entry name" value="Atg13_N"/>
</dbReference>
<dbReference type="GO" id="GO:0005829">
    <property type="term" value="C:cytosol"/>
    <property type="evidence" value="ECO:0007669"/>
    <property type="project" value="TreeGrafter"/>
</dbReference>
<feature type="region of interest" description="Disordered" evidence="2">
    <location>
        <begin position="314"/>
        <end position="481"/>
    </location>
</feature>
<dbReference type="KEGG" id="pda:103701198"/>
<reference evidence="5 6" key="2">
    <citation type="submission" date="2025-04" db="UniProtKB">
        <authorList>
            <consortium name="RefSeq"/>
        </authorList>
    </citation>
    <scope>IDENTIFICATION</scope>
    <source>
        <tissue evidence="5 6">Young leaves</tissue>
    </source>
</reference>
<dbReference type="RefSeq" id="XP_026658071.2">
    <property type="nucleotide sequence ID" value="XM_026802270.2"/>
</dbReference>
<keyword evidence="4" id="KW-1185">Reference proteome</keyword>
<feature type="compositionally biased region" description="Basic and acidic residues" evidence="2">
    <location>
        <begin position="621"/>
        <end position="631"/>
    </location>
</feature>
<dbReference type="AlphaFoldDB" id="A0A8B8J0Y7"/>
<feature type="compositionally biased region" description="Low complexity" evidence="2">
    <location>
        <begin position="457"/>
        <end position="469"/>
    </location>
</feature>
<dbReference type="InterPro" id="IPR036570">
    <property type="entry name" value="HORMA_dom_sf"/>
</dbReference>
<dbReference type="GO" id="GO:1990316">
    <property type="term" value="C:Atg1/ULK1 kinase complex"/>
    <property type="evidence" value="ECO:0007669"/>
    <property type="project" value="InterPro"/>
</dbReference>
<name>A0A8B8J0Y7_PHODC</name>
<dbReference type="InterPro" id="IPR040182">
    <property type="entry name" value="ATG13"/>
</dbReference>
<gene>
    <name evidence="5 6 7" type="primary">LOC103701198</name>
</gene>
<dbReference type="PANTHER" id="PTHR13430">
    <property type="match status" value="1"/>
</dbReference>
<reference evidence="4" key="1">
    <citation type="journal article" date="2019" name="Nat. Commun.">
        <title>Genome-wide association mapping of date palm fruit traits.</title>
        <authorList>
            <person name="Hazzouri K.M."/>
            <person name="Gros-Balthazard M."/>
            <person name="Flowers J.M."/>
            <person name="Copetti D."/>
            <person name="Lemansour A."/>
            <person name="Lebrun M."/>
            <person name="Masmoudi K."/>
            <person name="Ferrand S."/>
            <person name="Dhar M.I."/>
            <person name="Fresquez Z.A."/>
            <person name="Rosas U."/>
            <person name="Zhang J."/>
            <person name="Talag J."/>
            <person name="Lee S."/>
            <person name="Kudrna D."/>
            <person name="Powell R.F."/>
            <person name="Leitch I.J."/>
            <person name="Krueger R.R."/>
            <person name="Wing R.A."/>
            <person name="Amiri K.M.A."/>
            <person name="Purugganan M.D."/>
        </authorList>
    </citation>
    <scope>NUCLEOTIDE SEQUENCE [LARGE SCALE GENOMIC DNA]</scope>
    <source>
        <strain evidence="4">cv. Khalas</strain>
    </source>
</reference>
<dbReference type="Gene3D" id="3.30.900.10">
    <property type="entry name" value="HORMA domain"/>
    <property type="match status" value="1"/>
</dbReference>
<evidence type="ECO:0000313" key="5">
    <source>
        <dbReference type="RefSeq" id="XP_008781395.2"/>
    </source>
</evidence>
<feature type="compositionally biased region" description="Low complexity" evidence="2">
    <location>
        <begin position="387"/>
        <end position="401"/>
    </location>
</feature>
<feature type="region of interest" description="Disordered" evidence="2">
    <location>
        <begin position="668"/>
        <end position="690"/>
    </location>
</feature>
<dbReference type="RefSeq" id="XP_008781395.2">
    <property type="nucleotide sequence ID" value="XM_008783173.4"/>
</dbReference>
<evidence type="ECO:0000256" key="2">
    <source>
        <dbReference type="SAM" id="MobiDB-lite"/>
    </source>
</evidence>
<evidence type="ECO:0000313" key="7">
    <source>
        <dbReference type="RefSeq" id="XP_038989183.1"/>
    </source>
</evidence>
<dbReference type="GO" id="GO:0000407">
    <property type="term" value="C:phagophore assembly site"/>
    <property type="evidence" value="ECO:0007669"/>
    <property type="project" value="TreeGrafter"/>
</dbReference>
<dbReference type="GO" id="GO:0034497">
    <property type="term" value="P:protein localization to phagophore assembly site"/>
    <property type="evidence" value="ECO:0007669"/>
    <property type="project" value="TreeGrafter"/>
</dbReference>